<keyword evidence="2" id="KW-1185">Reference proteome</keyword>
<dbReference type="RefSeq" id="WP_043920328.1">
    <property type="nucleotide sequence ID" value="NZ_FZPF01000026.1"/>
</dbReference>
<dbReference type="EMBL" id="JYFE01000066">
    <property type="protein sequence ID" value="KIT14723.1"/>
    <property type="molecule type" value="Genomic_DNA"/>
</dbReference>
<evidence type="ECO:0000313" key="2">
    <source>
        <dbReference type="Proteomes" id="UP000032232"/>
    </source>
</evidence>
<gene>
    <name evidence="1" type="ORF">jaqu_35670</name>
</gene>
<protein>
    <submittedName>
        <fullName evidence="1">Uncharacterized protein</fullName>
    </submittedName>
</protein>
<dbReference type="Proteomes" id="UP000032232">
    <property type="component" value="Unassembled WGS sequence"/>
</dbReference>
<comment type="caution">
    <text evidence="1">The sequence shown here is derived from an EMBL/GenBank/DDBJ whole genome shotgun (WGS) entry which is preliminary data.</text>
</comment>
<dbReference type="AlphaFoldDB" id="A0A0D1D3P2"/>
<reference evidence="1 2" key="1">
    <citation type="submission" date="2015-02" db="EMBL/GenBank/DDBJ databases">
        <title>Genome Sequence of Jannaschia aquimarina DSM28248, a member of the Roseobacter clade.</title>
        <authorList>
            <person name="Voget S."/>
            <person name="Daniel R."/>
        </authorList>
    </citation>
    <scope>NUCLEOTIDE SEQUENCE [LARGE SCALE GENOMIC DNA]</scope>
    <source>
        <strain evidence="1 2">GSW-M26</strain>
    </source>
</reference>
<name>A0A0D1D3P2_9RHOB</name>
<sequence length="104" mass="11673">MTEPELRAHLLGLFETINDRWDGVVGDLIALNLDGRTTNDPSMRALSDAADRLSETRDDLGQLLVDAGWRKEWREPLRLISVDGKQIPKWPATGQEDDDGEGIF</sequence>
<dbReference type="PATRIC" id="fig|935700.4.peg.3675"/>
<organism evidence="1 2">
    <name type="scientific">Jannaschia aquimarina</name>
    <dbReference type="NCBI Taxonomy" id="935700"/>
    <lineage>
        <taxon>Bacteria</taxon>
        <taxon>Pseudomonadati</taxon>
        <taxon>Pseudomonadota</taxon>
        <taxon>Alphaproteobacteria</taxon>
        <taxon>Rhodobacterales</taxon>
        <taxon>Roseobacteraceae</taxon>
        <taxon>Jannaschia</taxon>
    </lineage>
</organism>
<proteinExistence type="predicted"/>
<accession>A0A0D1D3P2</accession>
<evidence type="ECO:0000313" key="1">
    <source>
        <dbReference type="EMBL" id="KIT14723.1"/>
    </source>
</evidence>
<dbReference type="STRING" id="935700.jaqu_35670"/>